<accession>X6P9Y5</accession>
<feature type="compositionally biased region" description="Low complexity" evidence="1">
    <location>
        <begin position="114"/>
        <end position="127"/>
    </location>
</feature>
<organism evidence="3 4">
    <name type="scientific">Reticulomyxa filosa</name>
    <dbReference type="NCBI Taxonomy" id="46433"/>
    <lineage>
        <taxon>Eukaryota</taxon>
        <taxon>Sar</taxon>
        <taxon>Rhizaria</taxon>
        <taxon>Retaria</taxon>
        <taxon>Foraminifera</taxon>
        <taxon>Monothalamids</taxon>
        <taxon>Reticulomyxidae</taxon>
        <taxon>Reticulomyxa</taxon>
    </lineage>
</organism>
<protein>
    <submittedName>
        <fullName evidence="3">Uncharacterized protein</fullName>
    </submittedName>
</protein>
<dbReference type="EMBL" id="ASPP01001695">
    <property type="protein sequence ID" value="ETO35355.1"/>
    <property type="molecule type" value="Genomic_DNA"/>
</dbReference>
<keyword evidence="4" id="KW-1185">Reference proteome</keyword>
<proteinExistence type="predicted"/>
<evidence type="ECO:0000256" key="2">
    <source>
        <dbReference type="SAM" id="Phobius"/>
    </source>
</evidence>
<sequence>TSLFTLISKKKKKKKIKLSPRNFLRKGKGRKREKKKFSQQKCIATPIVVSVDVFDWGGNFVCLFLYVFMFSIPKVILTCARDEVRKKKKKKHIAPISLFSITPQSDPIPNVVSNNINTNNNNNNNKQ</sequence>
<feature type="compositionally biased region" description="Polar residues" evidence="1">
    <location>
        <begin position="104"/>
        <end position="113"/>
    </location>
</feature>
<feature type="region of interest" description="Disordered" evidence="1">
    <location>
        <begin position="104"/>
        <end position="127"/>
    </location>
</feature>
<dbReference type="AlphaFoldDB" id="X6P9Y5"/>
<keyword evidence="2" id="KW-0812">Transmembrane</keyword>
<feature type="non-terminal residue" evidence="3">
    <location>
        <position position="1"/>
    </location>
</feature>
<evidence type="ECO:0000313" key="3">
    <source>
        <dbReference type="EMBL" id="ETO35355.1"/>
    </source>
</evidence>
<evidence type="ECO:0000256" key="1">
    <source>
        <dbReference type="SAM" id="MobiDB-lite"/>
    </source>
</evidence>
<reference evidence="3 4" key="1">
    <citation type="journal article" date="2013" name="Curr. Biol.">
        <title>The Genome of the Foraminiferan Reticulomyxa filosa.</title>
        <authorList>
            <person name="Glockner G."/>
            <person name="Hulsmann N."/>
            <person name="Schleicher M."/>
            <person name="Noegel A.A."/>
            <person name="Eichinger L."/>
            <person name="Gallinger C."/>
            <person name="Pawlowski J."/>
            <person name="Sierra R."/>
            <person name="Euteneuer U."/>
            <person name="Pillet L."/>
            <person name="Moustafa A."/>
            <person name="Platzer M."/>
            <person name="Groth M."/>
            <person name="Szafranski K."/>
            <person name="Schliwa M."/>
        </authorList>
    </citation>
    <scope>NUCLEOTIDE SEQUENCE [LARGE SCALE GENOMIC DNA]</scope>
</reference>
<keyword evidence="2" id="KW-0472">Membrane</keyword>
<gene>
    <name evidence="3" type="ORF">RFI_01712</name>
</gene>
<keyword evidence="2" id="KW-1133">Transmembrane helix</keyword>
<dbReference type="Proteomes" id="UP000023152">
    <property type="component" value="Unassembled WGS sequence"/>
</dbReference>
<name>X6P9Y5_RETFI</name>
<evidence type="ECO:0000313" key="4">
    <source>
        <dbReference type="Proteomes" id="UP000023152"/>
    </source>
</evidence>
<feature type="transmembrane region" description="Helical" evidence="2">
    <location>
        <begin position="56"/>
        <end position="80"/>
    </location>
</feature>
<comment type="caution">
    <text evidence="3">The sequence shown here is derived from an EMBL/GenBank/DDBJ whole genome shotgun (WGS) entry which is preliminary data.</text>
</comment>